<evidence type="ECO:0000256" key="3">
    <source>
        <dbReference type="ARBA" id="ARBA00022833"/>
    </source>
</evidence>
<dbReference type="GeneID" id="448297"/>
<dbReference type="InterPro" id="IPR006564">
    <property type="entry name" value="Znf_PMZ"/>
</dbReference>
<dbReference type="GeneTree" id="ENSGT00390000017273"/>
<sequence length="516" mass="58726">MTEMLKIQLKSLENVSPAKNKVFQSLQNVMINDPGSQLSFQLDTHTNIESINFQSSFMTRVFNESPKALLMIRINNTKGKTLYLFAADGPCMRMEYDFLKLVHLAIPKEETPKGLTDMFTLLKDFNSRWADISTFLVDPLFKGKYIISKIFPSAEVVLSAYHVSKHIQEEIYSLSLPQKSEKLLTEALKKTMCSATDTNLKKMHMTLLQILKPDQEAAMNPDLLLEDKIWALHRWRTPPQCSVYFHTVEVARKEFSNIFDKPVALETVVTDIIKFIQDKAHKWQVEKLTCSPDDTSLLCSGKCPKKESYGPMSSDFCLKSGTESDSSVKPKEESNLEPERQTEAGELICQSLDRVCIAAASDLCMKELCAAQKSAQLLLNKTDNMVIQLLENPQEVTWESPKQCTCYFNKCLKLPCRHILAVLNANKEVLKPEMFDSAWHKQTNGYENILPVPIPTLEIIKGESKGIADKHMQVETLMNQMAQSLADCSNEVFQHRYSMLRELADSWIGPYEQVEL</sequence>
<dbReference type="InterPro" id="IPR048324">
    <property type="entry name" value="ZSWIM1-3_RNaseH-like"/>
</dbReference>
<dbReference type="InterPro" id="IPR007527">
    <property type="entry name" value="Znf_SWIM"/>
</dbReference>
<dbReference type="AGR" id="Xenbase:XB-GENE-1217353"/>
<reference evidence="9" key="3">
    <citation type="submission" date="2025-04" db="UniProtKB">
        <authorList>
            <consortium name="RefSeq"/>
        </authorList>
    </citation>
    <scope>IDENTIFICATION</scope>
    <source>
        <strain evidence="9">Nigerian</strain>
        <tissue evidence="9">Liver and blood</tissue>
    </source>
</reference>
<dbReference type="Pfam" id="PF21600">
    <property type="entry name" value="ZSWIM1-3_helical"/>
    <property type="match status" value="1"/>
</dbReference>
<dbReference type="Pfam" id="PF04434">
    <property type="entry name" value="SWIM"/>
    <property type="match status" value="1"/>
</dbReference>
<dbReference type="PANTHER" id="PTHR31569:SF0">
    <property type="entry name" value="ZINC FINGER SWIM DOMAIN-CONTAINING PROTEIN 1"/>
    <property type="match status" value="1"/>
</dbReference>
<dbReference type="PROSITE" id="PS50966">
    <property type="entry name" value="ZF_SWIM"/>
    <property type="match status" value="1"/>
</dbReference>
<keyword evidence="3" id="KW-0862">Zinc</keyword>
<dbReference type="SMART" id="SM00575">
    <property type="entry name" value="ZnF_PMZ"/>
    <property type="match status" value="1"/>
</dbReference>
<dbReference type="ExpressionAtlas" id="F6TTN5">
    <property type="expression patterns" value="differential"/>
</dbReference>
<dbReference type="RefSeq" id="XP_012827084.1">
    <property type="nucleotide sequence ID" value="XM_012971630.3"/>
</dbReference>
<evidence type="ECO:0000256" key="1">
    <source>
        <dbReference type="ARBA" id="ARBA00022723"/>
    </source>
</evidence>
<dbReference type="InterPro" id="IPR048326">
    <property type="entry name" value="ZSWIM1-3_helical"/>
</dbReference>
<dbReference type="Bgee" id="ENSXETG00000024568">
    <property type="expression patterns" value="Expressed in egg cell and 13 other cell types or tissues"/>
</dbReference>
<dbReference type="CTD" id="90204"/>
<dbReference type="GO" id="GO:0008270">
    <property type="term" value="F:zinc ion binding"/>
    <property type="evidence" value="ECO:0007669"/>
    <property type="project" value="UniProtKB-KW"/>
</dbReference>
<evidence type="ECO:0000256" key="4">
    <source>
        <dbReference type="PROSITE-ProRule" id="PRU00325"/>
    </source>
</evidence>
<feature type="region of interest" description="Disordered" evidence="5">
    <location>
        <begin position="320"/>
        <end position="340"/>
    </location>
</feature>
<accession>F6TTN5</accession>
<dbReference type="Ensembl" id="ENSXETT00000053004">
    <property type="protein sequence ID" value="ENSXETP00000053004"/>
    <property type="gene ID" value="ENSXETG00000024568"/>
</dbReference>
<dbReference type="Pfam" id="PF21056">
    <property type="entry name" value="ZSWIM1-3_RNaseH-like"/>
    <property type="match status" value="1"/>
</dbReference>
<dbReference type="InterPro" id="IPR045563">
    <property type="entry name" value="ZSWIM1/3_C"/>
</dbReference>
<feature type="domain" description="SWIM-type" evidence="6">
    <location>
        <begin position="385"/>
        <end position="427"/>
    </location>
</feature>
<feature type="compositionally biased region" description="Basic and acidic residues" evidence="5">
    <location>
        <begin position="326"/>
        <end position="340"/>
    </location>
</feature>
<dbReference type="AlphaFoldDB" id="F6TTN5"/>
<organism evidence="7">
    <name type="scientific">Xenopus tropicalis</name>
    <name type="common">Western clawed frog</name>
    <name type="synonym">Silurana tropicalis</name>
    <dbReference type="NCBI Taxonomy" id="8364"/>
    <lineage>
        <taxon>Eukaryota</taxon>
        <taxon>Metazoa</taxon>
        <taxon>Chordata</taxon>
        <taxon>Craniata</taxon>
        <taxon>Vertebrata</taxon>
        <taxon>Euteleostomi</taxon>
        <taxon>Amphibia</taxon>
        <taxon>Batrachia</taxon>
        <taxon>Anura</taxon>
        <taxon>Pipoidea</taxon>
        <taxon>Pipidae</taxon>
        <taxon>Xenopodinae</taxon>
        <taxon>Xenopus</taxon>
        <taxon>Silurana</taxon>
    </lineage>
</organism>
<reference evidence="7" key="2">
    <citation type="submission" date="2011-06" db="UniProtKB">
        <authorList>
            <consortium name="Ensembl"/>
        </authorList>
    </citation>
    <scope>IDENTIFICATION</scope>
</reference>
<evidence type="ECO:0000259" key="6">
    <source>
        <dbReference type="PROSITE" id="PS50966"/>
    </source>
</evidence>
<evidence type="ECO:0000313" key="8">
    <source>
        <dbReference type="Proteomes" id="UP000008143"/>
    </source>
</evidence>
<evidence type="ECO:0000313" key="9">
    <source>
        <dbReference type="RefSeq" id="XP_012827084.1"/>
    </source>
</evidence>
<dbReference type="OMA" id="CHFSQTF"/>
<keyword evidence="8" id="KW-1185">Reference proteome</keyword>
<evidence type="ECO:0000256" key="2">
    <source>
        <dbReference type="ARBA" id="ARBA00022771"/>
    </source>
</evidence>
<protein>
    <submittedName>
        <fullName evidence="9">Zinc finger SWIM domain-containing protein 1 isoform X1</fullName>
    </submittedName>
    <submittedName>
        <fullName evidence="7">Zinc finger SWIM-type containing 1</fullName>
    </submittedName>
</protein>
<keyword evidence="1" id="KW-0479">Metal-binding</keyword>
<dbReference type="Xenbase" id="XB-GENE-1217353">
    <property type="gene designation" value="zswim1"/>
</dbReference>
<evidence type="ECO:0000256" key="5">
    <source>
        <dbReference type="SAM" id="MobiDB-lite"/>
    </source>
</evidence>
<dbReference type="PANTHER" id="PTHR31569">
    <property type="entry name" value="SWIM-TYPE DOMAIN-CONTAINING PROTEIN"/>
    <property type="match status" value="1"/>
</dbReference>
<dbReference type="OrthoDB" id="124789at2759"/>
<evidence type="ECO:0000313" key="7">
    <source>
        <dbReference type="Ensembl" id="ENSXETP00000053004"/>
    </source>
</evidence>
<dbReference type="InterPro" id="IPR052579">
    <property type="entry name" value="Zinc_finger_SWIM"/>
</dbReference>
<gene>
    <name evidence="7 9 10" type="primary">zswim1</name>
</gene>
<dbReference type="Proteomes" id="UP000008143">
    <property type="component" value="Chromosome 10"/>
</dbReference>
<name>F6TTN5_XENTR</name>
<dbReference type="Pfam" id="PF19286">
    <property type="entry name" value="ZSWIM1-3_C"/>
    <property type="match status" value="1"/>
</dbReference>
<keyword evidence="2 4" id="KW-0863">Zinc-finger</keyword>
<reference evidence="7" key="1">
    <citation type="journal article" date="2010" name="Science">
        <title>The genome of the Western clawed frog Xenopus tropicalis.</title>
        <authorList>
            <person name="Hellsten U."/>
            <person name="Harland R.M."/>
            <person name="Gilchrist M.J."/>
            <person name="Hendrix D."/>
            <person name="Jurka J."/>
            <person name="Kapitonov V."/>
            <person name="Ovcharenko I."/>
            <person name="Putnam N.H."/>
            <person name="Shu S."/>
            <person name="Taher L."/>
            <person name="Blitz I.L."/>
            <person name="Blumberg B."/>
            <person name="Dichmann D.S."/>
            <person name="Dubchak I."/>
            <person name="Amaya E."/>
            <person name="Detter J.C."/>
            <person name="Fletcher R."/>
            <person name="Gerhard D.S."/>
            <person name="Goodstein D."/>
            <person name="Graves T."/>
            <person name="Grigoriev I.V."/>
            <person name="Grimwood J."/>
            <person name="Kawashima T."/>
            <person name="Lindquist E."/>
            <person name="Lucas S.M."/>
            <person name="Mead P.E."/>
            <person name="Mitros T."/>
            <person name="Ogino H."/>
            <person name="Ohta Y."/>
            <person name="Poliakov A.V."/>
            <person name="Pollet N."/>
            <person name="Robert J."/>
            <person name="Salamov A."/>
            <person name="Sater A.K."/>
            <person name="Schmutz J."/>
            <person name="Terry A."/>
            <person name="Vize P.D."/>
            <person name="Warren W.C."/>
            <person name="Wells D."/>
            <person name="Wills A."/>
            <person name="Wilson R.K."/>
            <person name="Zimmerman L.B."/>
            <person name="Zorn A.M."/>
            <person name="Grainger R."/>
            <person name="Grammer T."/>
            <person name="Khokha M.K."/>
            <person name="Richardson P.M."/>
            <person name="Rokhsar D.S."/>
        </authorList>
    </citation>
    <scope>NUCLEOTIDE SEQUENCE [LARGE SCALE GENOMIC DNA]</scope>
    <source>
        <strain evidence="7">Nigerian</strain>
    </source>
</reference>
<evidence type="ECO:0000313" key="10">
    <source>
        <dbReference type="Xenbase" id="XB-GENE-1217353"/>
    </source>
</evidence>
<proteinExistence type="predicted"/>